<organism evidence="6 7">
    <name type="scientific">Diaphorobacter aerolatus</name>
    <dbReference type="NCBI Taxonomy" id="1288495"/>
    <lineage>
        <taxon>Bacteria</taxon>
        <taxon>Pseudomonadati</taxon>
        <taxon>Pseudomonadota</taxon>
        <taxon>Betaproteobacteria</taxon>
        <taxon>Burkholderiales</taxon>
        <taxon>Comamonadaceae</taxon>
        <taxon>Diaphorobacter</taxon>
    </lineage>
</organism>
<dbReference type="PROSITE" id="PS50931">
    <property type="entry name" value="HTH_LYSR"/>
    <property type="match status" value="1"/>
</dbReference>
<dbReference type="InterPro" id="IPR058163">
    <property type="entry name" value="LysR-type_TF_proteobact-type"/>
</dbReference>
<protein>
    <submittedName>
        <fullName evidence="6">LysR family transcriptional regulator</fullName>
    </submittedName>
</protein>
<keyword evidence="3" id="KW-0238">DNA-binding</keyword>
<dbReference type="Pfam" id="PF00126">
    <property type="entry name" value="HTH_1"/>
    <property type="match status" value="1"/>
</dbReference>
<dbReference type="RefSeq" id="WP_187724817.1">
    <property type="nucleotide sequence ID" value="NZ_CP060783.1"/>
</dbReference>
<evidence type="ECO:0000313" key="7">
    <source>
        <dbReference type="Proteomes" id="UP000516028"/>
    </source>
</evidence>
<gene>
    <name evidence="6" type="ORF">H9K75_03745</name>
</gene>
<dbReference type="Pfam" id="PF03466">
    <property type="entry name" value="LysR_substrate"/>
    <property type="match status" value="1"/>
</dbReference>
<feature type="domain" description="HTH lysR-type" evidence="5">
    <location>
        <begin position="1"/>
        <end position="59"/>
    </location>
</feature>
<evidence type="ECO:0000259" key="5">
    <source>
        <dbReference type="PROSITE" id="PS50931"/>
    </source>
</evidence>
<sequence>MHDLNSLKIFLEVVNAGGYTAAHRKTGQSRATLSRHVTELETALGARLIERSTRSFKLTEQGRILHDRSLDIFAQLDDAVAMVENLQREPSGVVRAAIPPSLMQLHLGDEVMRYMQIHTQVRMELEISNRQVDLQNEDVDFVIRARSQMDYPQHFVPVVLGTMPLRLVVHPRWATAIKGSLHETLEHAPVIAWKTSNTQPSWQLIAQDGLPVEVPLRPRLLVNDLATLRQAALQGIGMAIIPEIYVRNAIDQGELIEVALDLQAPASIIHAVHLGRKGMRPAVRHLLDWLKDVTQHLR</sequence>
<dbReference type="PANTHER" id="PTHR30537:SF31">
    <property type="entry name" value="TRANSCRIPTIONAL REGULATOR, LYSR FAMILY"/>
    <property type="match status" value="1"/>
</dbReference>
<dbReference type="GO" id="GO:0003700">
    <property type="term" value="F:DNA-binding transcription factor activity"/>
    <property type="evidence" value="ECO:0007669"/>
    <property type="project" value="InterPro"/>
</dbReference>
<reference evidence="6 7" key="1">
    <citation type="submission" date="2020-08" db="EMBL/GenBank/DDBJ databases">
        <title>Genome sequence of Diaphorobacter aerolatus KACC 16536T.</title>
        <authorList>
            <person name="Hyun D.-W."/>
            <person name="Bae J.-W."/>
        </authorList>
    </citation>
    <scope>NUCLEOTIDE SEQUENCE [LARGE SCALE GENOMIC DNA]</scope>
    <source>
        <strain evidence="6 7">KACC 16536</strain>
    </source>
</reference>
<comment type="similarity">
    <text evidence="1">Belongs to the LysR transcriptional regulatory family.</text>
</comment>
<dbReference type="Proteomes" id="UP000516028">
    <property type="component" value="Chromosome"/>
</dbReference>
<keyword evidence="7" id="KW-1185">Reference proteome</keyword>
<dbReference type="KEGG" id="daer:H9K75_03745"/>
<accession>A0A7H0GLQ9</accession>
<dbReference type="Gene3D" id="3.40.190.290">
    <property type="match status" value="1"/>
</dbReference>
<name>A0A7H0GLQ9_9BURK</name>
<dbReference type="SUPFAM" id="SSF53850">
    <property type="entry name" value="Periplasmic binding protein-like II"/>
    <property type="match status" value="1"/>
</dbReference>
<dbReference type="InterPro" id="IPR005119">
    <property type="entry name" value="LysR_subst-bd"/>
</dbReference>
<keyword evidence="4" id="KW-0804">Transcription</keyword>
<dbReference type="InterPro" id="IPR036388">
    <property type="entry name" value="WH-like_DNA-bd_sf"/>
</dbReference>
<evidence type="ECO:0000256" key="4">
    <source>
        <dbReference type="ARBA" id="ARBA00023163"/>
    </source>
</evidence>
<evidence type="ECO:0000256" key="3">
    <source>
        <dbReference type="ARBA" id="ARBA00023125"/>
    </source>
</evidence>
<dbReference type="EMBL" id="CP060783">
    <property type="protein sequence ID" value="QNP49225.1"/>
    <property type="molecule type" value="Genomic_DNA"/>
</dbReference>
<dbReference type="GO" id="GO:0043565">
    <property type="term" value="F:sequence-specific DNA binding"/>
    <property type="evidence" value="ECO:0007669"/>
    <property type="project" value="TreeGrafter"/>
</dbReference>
<dbReference type="Gene3D" id="1.10.10.10">
    <property type="entry name" value="Winged helix-like DNA-binding domain superfamily/Winged helix DNA-binding domain"/>
    <property type="match status" value="1"/>
</dbReference>
<dbReference type="AlphaFoldDB" id="A0A7H0GLQ9"/>
<evidence type="ECO:0000256" key="2">
    <source>
        <dbReference type="ARBA" id="ARBA00023015"/>
    </source>
</evidence>
<evidence type="ECO:0000313" key="6">
    <source>
        <dbReference type="EMBL" id="QNP49225.1"/>
    </source>
</evidence>
<dbReference type="InterPro" id="IPR000847">
    <property type="entry name" value="LysR_HTH_N"/>
</dbReference>
<evidence type="ECO:0000256" key="1">
    <source>
        <dbReference type="ARBA" id="ARBA00009437"/>
    </source>
</evidence>
<dbReference type="GO" id="GO:0006351">
    <property type="term" value="P:DNA-templated transcription"/>
    <property type="evidence" value="ECO:0007669"/>
    <property type="project" value="TreeGrafter"/>
</dbReference>
<dbReference type="PANTHER" id="PTHR30537">
    <property type="entry name" value="HTH-TYPE TRANSCRIPTIONAL REGULATOR"/>
    <property type="match status" value="1"/>
</dbReference>
<dbReference type="InterPro" id="IPR036390">
    <property type="entry name" value="WH_DNA-bd_sf"/>
</dbReference>
<keyword evidence="2" id="KW-0805">Transcription regulation</keyword>
<dbReference type="SUPFAM" id="SSF46785">
    <property type="entry name" value="Winged helix' DNA-binding domain"/>
    <property type="match status" value="1"/>
</dbReference>
<proteinExistence type="inferred from homology"/>